<protein>
    <submittedName>
        <fullName evidence="2">Uncharacterized protein</fullName>
    </submittedName>
</protein>
<dbReference type="Proteomes" id="UP001596425">
    <property type="component" value="Unassembled WGS sequence"/>
</dbReference>
<organism evidence="2 3">
    <name type="scientific">Microbulbifer taiwanensis</name>
    <dbReference type="NCBI Taxonomy" id="986746"/>
    <lineage>
        <taxon>Bacteria</taxon>
        <taxon>Pseudomonadati</taxon>
        <taxon>Pseudomonadota</taxon>
        <taxon>Gammaproteobacteria</taxon>
        <taxon>Cellvibrionales</taxon>
        <taxon>Microbulbiferaceae</taxon>
        <taxon>Microbulbifer</taxon>
    </lineage>
</organism>
<dbReference type="EMBL" id="JBHSVR010000001">
    <property type="protein sequence ID" value="MFC6631654.1"/>
    <property type="molecule type" value="Genomic_DNA"/>
</dbReference>
<evidence type="ECO:0000313" key="3">
    <source>
        <dbReference type="Proteomes" id="UP001596425"/>
    </source>
</evidence>
<sequence>MTRTTRHPVFGAFQFPFTVEDVAAICEVSLRTAERWWNLDAQPPRAAIKLVQITLRGRVMPDSWPHCWRFGDDRLITNLGADSVRWQDIETYDWVKKSWYEAMRLIVQTEARVESLLRKLPEDARAELTGHRARLEELRTQDRIAERWRLAHRETHRQHGC</sequence>
<reference evidence="2" key="3">
    <citation type="submission" date="2024-09" db="EMBL/GenBank/DDBJ databases">
        <authorList>
            <person name="Sun Q."/>
            <person name="Mori K."/>
        </authorList>
    </citation>
    <scope>NUCLEOTIDE SEQUENCE</scope>
    <source>
        <strain evidence="2">CCM 7856</strain>
    </source>
</reference>
<evidence type="ECO:0000313" key="2">
    <source>
        <dbReference type="EMBL" id="MFC6635780.1"/>
    </source>
</evidence>
<name>A0ABW1YSW7_9GAMM</name>
<dbReference type="RefSeq" id="WP_226865500.1">
    <property type="nucleotide sequence ID" value="NZ_JACZFR010000080.1"/>
</dbReference>
<gene>
    <name evidence="1" type="ORF">ACFQBM_00070</name>
    <name evidence="2" type="ORF">ACFQBM_21125</name>
</gene>
<proteinExistence type="predicted"/>
<reference evidence="2" key="1">
    <citation type="journal article" date="2014" name="Int. J. Syst. Evol. Microbiol.">
        <title>Complete genome of a new Firmicutes species belonging to the dominant human colonic microbiota ('Ruminococcus bicirculans') reveals two chromosomes and a selective capacity to utilize plant glucans.</title>
        <authorList>
            <consortium name="NISC Comparative Sequencing Program"/>
            <person name="Wegmann U."/>
            <person name="Louis P."/>
            <person name="Goesmann A."/>
            <person name="Henrissat B."/>
            <person name="Duncan S.H."/>
            <person name="Flint H.J."/>
        </authorList>
    </citation>
    <scope>NUCLEOTIDE SEQUENCE</scope>
    <source>
        <strain evidence="2">CCM 7856</strain>
    </source>
</reference>
<dbReference type="EMBL" id="JBHSVR010000001">
    <property type="protein sequence ID" value="MFC6635780.1"/>
    <property type="molecule type" value="Genomic_DNA"/>
</dbReference>
<reference evidence="3" key="2">
    <citation type="journal article" date="2019" name="Int. J. Syst. Evol. Microbiol.">
        <title>The Global Catalogue of Microorganisms (GCM) 10K type strain sequencing project: providing services to taxonomists for standard genome sequencing and annotation.</title>
        <authorList>
            <consortium name="The Broad Institute Genomics Platform"/>
            <consortium name="The Broad Institute Genome Sequencing Center for Infectious Disease"/>
            <person name="Wu L."/>
            <person name="Ma J."/>
        </authorList>
    </citation>
    <scope>NUCLEOTIDE SEQUENCE [LARGE SCALE GENOMIC DNA]</scope>
    <source>
        <strain evidence="3">CGMCC 1.13718</strain>
    </source>
</reference>
<accession>A0ABW1YSW7</accession>
<keyword evidence="3" id="KW-1185">Reference proteome</keyword>
<evidence type="ECO:0000313" key="1">
    <source>
        <dbReference type="EMBL" id="MFC6631654.1"/>
    </source>
</evidence>
<comment type="caution">
    <text evidence="2">The sequence shown here is derived from an EMBL/GenBank/DDBJ whole genome shotgun (WGS) entry which is preliminary data.</text>
</comment>